<organism evidence="3 4">
    <name type="scientific">Amnibacterium flavum</name>
    <dbReference type="NCBI Taxonomy" id="2173173"/>
    <lineage>
        <taxon>Bacteria</taxon>
        <taxon>Bacillati</taxon>
        <taxon>Actinomycetota</taxon>
        <taxon>Actinomycetes</taxon>
        <taxon>Micrococcales</taxon>
        <taxon>Microbacteriaceae</taxon>
        <taxon>Amnibacterium</taxon>
    </lineage>
</organism>
<feature type="signal peptide" evidence="2">
    <location>
        <begin position="1"/>
        <end position="24"/>
    </location>
</feature>
<keyword evidence="4" id="KW-1185">Reference proteome</keyword>
<evidence type="ECO:0000256" key="1">
    <source>
        <dbReference type="SAM" id="MobiDB-lite"/>
    </source>
</evidence>
<proteinExistence type="predicted"/>
<dbReference type="Proteomes" id="UP000244893">
    <property type="component" value="Unassembled WGS sequence"/>
</dbReference>
<gene>
    <name evidence="3" type="ORF">DDQ50_08450</name>
</gene>
<feature type="region of interest" description="Disordered" evidence="1">
    <location>
        <begin position="208"/>
        <end position="239"/>
    </location>
</feature>
<evidence type="ECO:0008006" key="5">
    <source>
        <dbReference type="Google" id="ProtNLM"/>
    </source>
</evidence>
<dbReference type="EMBL" id="QEOP01000002">
    <property type="protein sequence ID" value="PVZ93809.1"/>
    <property type="molecule type" value="Genomic_DNA"/>
</dbReference>
<evidence type="ECO:0000256" key="2">
    <source>
        <dbReference type="SAM" id="SignalP"/>
    </source>
</evidence>
<comment type="caution">
    <text evidence="3">The sequence shown here is derived from an EMBL/GenBank/DDBJ whole genome shotgun (WGS) entry which is preliminary data.</text>
</comment>
<protein>
    <recommendedName>
        <fullName evidence="5">Lipoprotein</fullName>
    </recommendedName>
</protein>
<accession>A0A2V1HRS9</accession>
<evidence type="ECO:0000313" key="4">
    <source>
        <dbReference type="Proteomes" id="UP000244893"/>
    </source>
</evidence>
<keyword evidence="2" id="KW-0732">Signal</keyword>
<feature type="chain" id="PRO_5016150685" description="Lipoprotein" evidence="2">
    <location>
        <begin position="25"/>
        <end position="239"/>
    </location>
</feature>
<feature type="compositionally biased region" description="Low complexity" evidence="1">
    <location>
        <begin position="216"/>
        <end position="230"/>
    </location>
</feature>
<reference evidence="3 4" key="1">
    <citation type="submission" date="2018-05" db="EMBL/GenBank/DDBJ databases">
        <title>Amnibacterium sp. M8JJ-5, whole genome shotgun sequence.</title>
        <authorList>
            <person name="Tuo L."/>
        </authorList>
    </citation>
    <scope>NUCLEOTIDE SEQUENCE [LARGE SCALE GENOMIC DNA]</scope>
    <source>
        <strain evidence="3 4">M8JJ-5</strain>
    </source>
</reference>
<name>A0A2V1HRS9_9MICO</name>
<dbReference type="AlphaFoldDB" id="A0A2V1HRS9"/>
<sequence length="239" mass="24083">MTAMLGIAALVGALAGCVATTEPAAPDRSAETVASADCLSSGLRYFSDLGLTESADGGQHPVAPAAGAVPDGFPATQAILCTGEMGTEIDGEMWSAVRETRYDGDLEPLISALAVASDAPTDGPCTADYEIVPELWLVTEEGEALRAAWPVDACGKTKPGVRAALDGLDVIAENILPIARVSTDPPLVVCSELPGVQVGADGTVTDVAPTAEPVPGTTSSEGSSVDGSEGATCDETIPR</sequence>
<evidence type="ECO:0000313" key="3">
    <source>
        <dbReference type="EMBL" id="PVZ93809.1"/>
    </source>
</evidence>